<evidence type="ECO:0000256" key="3">
    <source>
        <dbReference type="ARBA" id="ARBA00022561"/>
    </source>
</evidence>
<dbReference type="KEGG" id="vg:3959439"/>
<organism evidence="9 10">
    <name type="scientific">Escherichia phage NC29</name>
    <dbReference type="NCBI Taxonomy" id="338110"/>
    <lineage>
        <taxon>Viruses</taxon>
        <taxon>Monodnaviria</taxon>
        <taxon>Sangervirae</taxon>
        <taxon>Phixviricota</taxon>
        <taxon>Malgrandaviricetes</taxon>
        <taxon>Petitvirales</taxon>
        <taxon>Microviridae</taxon>
        <taxon>Bullavirinae</taxon>
        <taxon>Alphatrevirus</taxon>
        <taxon>Alphatrevirus NC29</taxon>
    </lineage>
</organism>
<comment type="function">
    <text evidence="8">Attaches the circulating virion to the bacterial lipopolysaccharides which serve as receptor for the virus. Determines the phage host-range. Probably triggers with protein H the injection of the phage DNA into the host cytoplasm upon conformational changes induced by the interaction with host lipopolysaccharides.</text>
</comment>
<dbReference type="GO" id="GO:0044003">
    <property type="term" value="P:symbiont-mediated perturbation of host process"/>
    <property type="evidence" value="ECO:0007669"/>
    <property type="project" value="InterPro"/>
</dbReference>
<dbReference type="RefSeq" id="YP_512478.1">
    <property type="nucleotide sequence ID" value="NC_007827.1"/>
</dbReference>
<reference evidence="9 10" key="1">
    <citation type="journal article" date="2006" name="J. Bacteriol.">
        <title>Horizontal gene transfer and the evolution of microvirid coliphage genomes.</title>
        <authorList>
            <person name="Rokyta D.R."/>
            <person name="Burch C.L."/>
            <person name="Caudle S.B."/>
            <person name="Wichman H.A."/>
        </authorList>
    </citation>
    <scope>NUCLEOTIDE SEQUENCE</scope>
</reference>
<dbReference type="GO" id="GO:0046718">
    <property type="term" value="P:symbiont entry into host cell"/>
    <property type="evidence" value="ECO:0007669"/>
    <property type="project" value="UniProtKB-UniRule"/>
</dbReference>
<dbReference type="Pfam" id="PF02306">
    <property type="entry name" value="Phage_G"/>
    <property type="match status" value="1"/>
</dbReference>
<dbReference type="Proteomes" id="UP000000890">
    <property type="component" value="Segment"/>
</dbReference>
<name>Q2LM23_9VIRU</name>
<evidence type="ECO:0000313" key="10">
    <source>
        <dbReference type="Proteomes" id="UP000000890"/>
    </source>
</evidence>
<keyword evidence="10" id="KW-1185">Reference proteome</keyword>
<evidence type="ECO:0000256" key="2">
    <source>
        <dbReference type="ARBA" id="ARBA00007826"/>
    </source>
</evidence>
<keyword evidence="5" id="KW-1161">Viral attachment to host cell</keyword>
<dbReference type="InterPro" id="IPR016184">
    <property type="entry name" value="Capsid/spike_ssDNA_virus"/>
</dbReference>
<keyword evidence="6 8" id="KW-0946">Virion</keyword>
<evidence type="ECO:0000256" key="1">
    <source>
        <dbReference type="ARBA" id="ARBA00004328"/>
    </source>
</evidence>
<protein>
    <recommendedName>
        <fullName evidence="8">Major spike protein G</fullName>
    </recommendedName>
    <alternativeName>
        <fullName evidence="8">G protein</fullName>
    </alternativeName>
    <alternativeName>
        <fullName evidence="8">GPG</fullName>
    </alternativeName>
</protein>
<evidence type="ECO:0000256" key="7">
    <source>
        <dbReference type="ARBA" id="ARBA00023296"/>
    </source>
</evidence>
<dbReference type="SUPFAM" id="SSF88645">
    <property type="entry name" value="ssDNA viruses"/>
    <property type="match status" value="1"/>
</dbReference>
<dbReference type="InterPro" id="IPR029053">
    <property type="entry name" value="Viral_coat"/>
</dbReference>
<evidence type="ECO:0000256" key="5">
    <source>
        <dbReference type="ARBA" id="ARBA00022804"/>
    </source>
</evidence>
<dbReference type="GO" id="GO:0019062">
    <property type="term" value="P:virion attachment to host cell"/>
    <property type="evidence" value="ECO:0007669"/>
    <property type="project" value="UniProtKB-UniRule"/>
</dbReference>
<comment type="similarity">
    <text evidence="2 8">Belongs to the microvirus G protein family.</text>
</comment>
<dbReference type="EMBL" id="DQ079879">
    <property type="protein sequence ID" value="AAZ49058.1"/>
    <property type="molecule type" value="Genomic_DNA"/>
</dbReference>
<sequence>MFQVYVAKHVAPFTSMNRTFSISPAAAPQVVNSGEIVAGRSTFRIASSIGSASNGNGFAFVQMMDPNSPDSQQVFSVAASLSFSVDSNYVPCVVRFESSFSQPGQFAIAEADFIPVESSALSARALSVRDCVTVDVKPRAEGNNVFVGLFLSSAAANAGNVTGVISMAQVDHEVTALQPLK</sequence>
<evidence type="ECO:0000256" key="8">
    <source>
        <dbReference type="PIRNR" id="PIRNR004159"/>
    </source>
</evidence>
<keyword evidence="3 8" id="KW-0167">Capsid protein</keyword>
<keyword evidence="4 8" id="KW-0945">Host-virus interaction</keyword>
<dbReference type="GO" id="GO:0019028">
    <property type="term" value="C:viral capsid"/>
    <property type="evidence" value="ECO:0007669"/>
    <property type="project" value="UniProtKB-UniRule"/>
</dbReference>
<dbReference type="GeneID" id="3959439"/>
<evidence type="ECO:0000313" key="9">
    <source>
        <dbReference type="EMBL" id="AAZ49058.1"/>
    </source>
</evidence>
<evidence type="ECO:0000256" key="6">
    <source>
        <dbReference type="ARBA" id="ARBA00022844"/>
    </source>
</evidence>
<dbReference type="InterPro" id="IPR003515">
    <property type="entry name" value="Spike_G"/>
</dbReference>
<comment type="subcellular location">
    <subcellularLocation>
        <location evidence="1 8">Virion</location>
    </subcellularLocation>
</comment>
<gene>
    <name evidence="9" type="primary">G</name>
</gene>
<evidence type="ECO:0000256" key="4">
    <source>
        <dbReference type="ARBA" id="ARBA00022581"/>
    </source>
</evidence>
<accession>Q2LM23</accession>
<dbReference type="Gene3D" id="2.60.120.20">
    <property type="match status" value="1"/>
</dbReference>
<proteinExistence type="inferred from homology"/>
<dbReference type="PIRSF" id="PIRSF004159">
    <property type="entry name" value="Spike_G"/>
    <property type="match status" value="1"/>
</dbReference>
<keyword evidence="7" id="KW-1160">Virus entry into host cell</keyword>